<dbReference type="Pfam" id="PF00590">
    <property type="entry name" value="TP_methylase"/>
    <property type="match status" value="1"/>
</dbReference>
<dbReference type="InterPro" id="IPR035996">
    <property type="entry name" value="4pyrrol_Methylase_sf"/>
</dbReference>
<evidence type="ECO:0000259" key="6">
    <source>
        <dbReference type="Pfam" id="PF00590"/>
    </source>
</evidence>
<dbReference type="GO" id="GO:0009236">
    <property type="term" value="P:cobalamin biosynthetic process"/>
    <property type="evidence" value="ECO:0007669"/>
    <property type="project" value="UniProtKB-KW"/>
</dbReference>
<dbReference type="Proteomes" id="UP000724672">
    <property type="component" value="Unassembled WGS sequence"/>
</dbReference>
<dbReference type="CDD" id="cd11646">
    <property type="entry name" value="Precorrin_3B_C17_MT"/>
    <property type="match status" value="1"/>
</dbReference>
<protein>
    <submittedName>
        <fullName evidence="7">Precorrin-3B C(17)-methyltransferase</fullName>
        <ecNumber evidence="7">2.1.1.131</ecNumber>
    </submittedName>
</protein>
<dbReference type="Gene3D" id="3.30.950.10">
    <property type="entry name" value="Methyltransferase, Cobalt-precorrin-4 Transmethylase, Domain 2"/>
    <property type="match status" value="1"/>
</dbReference>
<feature type="domain" description="Tetrapyrrole methylase" evidence="6">
    <location>
        <begin position="12"/>
        <end position="218"/>
    </location>
</feature>
<dbReference type="GO" id="GO:0032259">
    <property type="term" value="P:methylation"/>
    <property type="evidence" value="ECO:0007669"/>
    <property type="project" value="UniProtKB-KW"/>
</dbReference>
<evidence type="ECO:0000256" key="2">
    <source>
        <dbReference type="ARBA" id="ARBA00022573"/>
    </source>
</evidence>
<dbReference type="InterPro" id="IPR006363">
    <property type="entry name" value="Cbl_synth_CobJ/CibH_dom"/>
</dbReference>
<keyword evidence="2" id="KW-0169">Cobalamin biosynthesis</keyword>
<comment type="caution">
    <text evidence="7">The sequence shown here is derived from an EMBL/GenBank/DDBJ whole genome shotgun (WGS) entry which is preliminary data.</text>
</comment>
<proteinExistence type="predicted"/>
<reference evidence="7" key="1">
    <citation type="submission" date="2019-12" db="EMBL/GenBank/DDBJ databases">
        <title>Clostridiaceae gen. nov. sp. nov., isolated from sediment in Xinjiang, China.</title>
        <authorList>
            <person name="Zhang R."/>
        </authorList>
    </citation>
    <scope>NUCLEOTIDE SEQUENCE</scope>
    <source>
        <strain evidence="7">D2Q-11</strain>
    </source>
</reference>
<evidence type="ECO:0000313" key="8">
    <source>
        <dbReference type="Proteomes" id="UP000724672"/>
    </source>
</evidence>
<dbReference type="SUPFAM" id="SSF53790">
    <property type="entry name" value="Tetrapyrrole methylase"/>
    <property type="match status" value="1"/>
</dbReference>
<dbReference type="EMBL" id="WSFT01000036">
    <property type="protein sequence ID" value="MBS4538576.1"/>
    <property type="molecule type" value="Genomic_DNA"/>
</dbReference>
<evidence type="ECO:0000313" key="7">
    <source>
        <dbReference type="EMBL" id="MBS4538576.1"/>
    </source>
</evidence>
<dbReference type="InterPro" id="IPR000878">
    <property type="entry name" value="4pyrrol_Mease"/>
</dbReference>
<dbReference type="InterPro" id="IPR014777">
    <property type="entry name" value="4pyrrole_Mease_sub1"/>
</dbReference>
<accession>A0A942UYC2</accession>
<gene>
    <name evidence="7" type="primary">cobJ</name>
    <name evidence="7" type="ORF">GOQ27_08880</name>
</gene>
<keyword evidence="4 7" id="KW-0808">Transferase</keyword>
<dbReference type="NCBIfam" id="TIGR01466">
    <property type="entry name" value="cobJ_cbiH"/>
    <property type="match status" value="1"/>
</dbReference>
<dbReference type="EC" id="2.1.1.131" evidence="7"/>
<evidence type="ECO:0000256" key="5">
    <source>
        <dbReference type="ARBA" id="ARBA00022691"/>
    </source>
</evidence>
<dbReference type="PANTHER" id="PTHR47036">
    <property type="entry name" value="COBALT-FACTOR III C(17)-METHYLTRANSFERASE-RELATED"/>
    <property type="match status" value="1"/>
</dbReference>
<keyword evidence="5" id="KW-0949">S-adenosyl-L-methionine</keyword>
<dbReference type="Gene3D" id="3.40.1010.10">
    <property type="entry name" value="Cobalt-precorrin-4 Transmethylase, Domain 1"/>
    <property type="match status" value="1"/>
</dbReference>
<evidence type="ECO:0000256" key="1">
    <source>
        <dbReference type="ARBA" id="ARBA00004953"/>
    </source>
</evidence>
<evidence type="ECO:0000256" key="3">
    <source>
        <dbReference type="ARBA" id="ARBA00022603"/>
    </source>
</evidence>
<evidence type="ECO:0000256" key="4">
    <source>
        <dbReference type="ARBA" id="ARBA00022679"/>
    </source>
</evidence>
<name>A0A942UYC2_9FIRM</name>
<comment type="pathway">
    <text evidence="1">Cofactor biosynthesis; adenosylcobalamin biosynthesis.</text>
</comment>
<dbReference type="GO" id="GO:0030789">
    <property type="term" value="F:precorrin-3B C17-methyltransferase activity"/>
    <property type="evidence" value="ECO:0007669"/>
    <property type="project" value="UniProtKB-EC"/>
</dbReference>
<dbReference type="InterPro" id="IPR051810">
    <property type="entry name" value="Precorrin_MeTrfase"/>
</dbReference>
<keyword evidence="3 7" id="KW-0489">Methyltransferase</keyword>
<keyword evidence="8" id="KW-1185">Reference proteome</keyword>
<sequence>MEGGNELNKNGKIYVVGIGPGDKKHMTFKAVEAIEKSDIVIGYKKYIELIEDMIDSKKIVSSQMKKEVERCEKTLEYAEDGKVVALVSSGDAGVYGMAGIMIEVLLKKNSTVDIEVIPGVSAANASAACVGAPIMHDFATISLSDLLTDWSLIEKRIHCAGEGDFVITIYNPRSKKRQEQIVISREILLNYKSKSTPVAIVRNAKREDEEIVLTDLEHMLDHNIDMFTTLIIGNSKSYIKGGKMVTPRGYRI</sequence>
<organism evidence="7 8">
    <name type="scientific">Anaeromonas frigoriresistens</name>
    <dbReference type="NCBI Taxonomy" id="2683708"/>
    <lineage>
        <taxon>Bacteria</taxon>
        <taxon>Bacillati</taxon>
        <taxon>Bacillota</taxon>
        <taxon>Tissierellia</taxon>
        <taxon>Tissierellales</taxon>
        <taxon>Thermohalobacteraceae</taxon>
        <taxon>Anaeromonas</taxon>
    </lineage>
</organism>
<dbReference type="InterPro" id="IPR014776">
    <property type="entry name" value="4pyrrole_Mease_sub2"/>
</dbReference>
<dbReference type="PANTHER" id="PTHR47036:SF1">
    <property type="entry name" value="COBALT-FACTOR III C(17)-METHYLTRANSFERASE-RELATED"/>
    <property type="match status" value="1"/>
</dbReference>
<dbReference type="AlphaFoldDB" id="A0A942UYC2"/>